<protein>
    <submittedName>
        <fullName evidence="2">Uncharacterized protein</fullName>
    </submittedName>
</protein>
<evidence type="ECO:0000313" key="1">
    <source>
        <dbReference type="EMBL" id="KAF7460203.1"/>
    </source>
</evidence>
<reference evidence="1" key="2">
    <citation type="submission" date="2020-08" db="EMBL/GenBank/DDBJ databases">
        <authorList>
            <person name="Shumante A."/>
            <person name="Zimin A.V."/>
            <person name="Puiu D."/>
            <person name="Salzberg S.L."/>
        </authorList>
    </citation>
    <scope>NUCLEOTIDE SEQUENCE</scope>
    <source>
        <strain evidence="1">WC2-LM</strain>
        <tissue evidence="1">Liver</tissue>
    </source>
</reference>
<dbReference type="Proteomes" id="UP000662637">
    <property type="component" value="Unassembled WGS sequence"/>
</dbReference>
<proteinExistence type="predicted"/>
<keyword evidence="3" id="KW-1185">Reference proteome</keyword>
<dbReference type="EMBL" id="WJEC01008802">
    <property type="protein sequence ID" value="KAF7460203.1"/>
    <property type="molecule type" value="Genomic_DNA"/>
</dbReference>
<accession>A0A5E4AZS5</accession>
<gene>
    <name evidence="1" type="ORF">GHT09_019740</name>
    <name evidence="2" type="ORF">MONAX_5E029827</name>
</gene>
<dbReference type="AlphaFoldDB" id="A0A5E4AZS5"/>
<evidence type="ECO:0000313" key="3">
    <source>
        <dbReference type="Proteomes" id="UP000335636"/>
    </source>
</evidence>
<evidence type="ECO:0000313" key="2">
    <source>
        <dbReference type="EMBL" id="VTJ62963.1"/>
    </source>
</evidence>
<reference evidence="2 3" key="1">
    <citation type="submission" date="2019-04" db="EMBL/GenBank/DDBJ databases">
        <authorList>
            <person name="Alioto T."/>
            <person name="Alioto T."/>
        </authorList>
    </citation>
    <scope>NUCLEOTIDE SEQUENCE [LARGE SCALE GENOMIC DNA]</scope>
</reference>
<dbReference type="EMBL" id="CABDUW010000214">
    <property type="protein sequence ID" value="VTJ62963.1"/>
    <property type="molecule type" value="Genomic_DNA"/>
</dbReference>
<name>A0A5E4AZS5_MARMO</name>
<dbReference type="Proteomes" id="UP000335636">
    <property type="component" value="Unassembled WGS sequence"/>
</dbReference>
<organism evidence="2 3">
    <name type="scientific">Marmota monax</name>
    <name type="common">Woodchuck</name>
    <dbReference type="NCBI Taxonomy" id="9995"/>
    <lineage>
        <taxon>Eukaryota</taxon>
        <taxon>Metazoa</taxon>
        <taxon>Chordata</taxon>
        <taxon>Craniata</taxon>
        <taxon>Vertebrata</taxon>
        <taxon>Euteleostomi</taxon>
        <taxon>Mammalia</taxon>
        <taxon>Eutheria</taxon>
        <taxon>Euarchontoglires</taxon>
        <taxon>Glires</taxon>
        <taxon>Rodentia</taxon>
        <taxon>Sciuromorpha</taxon>
        <taxon>Sciuridae</taxon>
        <taxon>Xerinae</taxon>
        <taxon>Marmotini</taxon>
        <taxon>Marmota</taxon>
    </lineage>
</organism>
<sequence length="111" mass="12132">MHELKASLASKAFVLKREAAIHTPKACCICAPLTMTLGFALAGPSCPPQKQAGFQELLFPLSPTPPKVDKGKDTLTTLCHGVPQPLNFCIPTVCSLPQPQLYYFWMCLLKM</sequence>